<evidence type="ECO:0000259" key="3">
    <source>
        <dbReference type="PROSITE" id="PS51186"/>
    </source>
</evidence>
<protein>
    <submittedName>
        <fullName evidence="4">GNAT family N-acetyltransferase</fullName>
    </submittedName>
</protein>
<evidence type="ECO:0000256" key="2">
    <source>
        <dbReference type="ARBA" id="ARBA00023315"/>
    </source>
</evidence>
<evidence type="ECO:0000313" key="5">
    <source>
        <dbReference type="Proteomes" id="UP001144313"/>
    </source>
</evidence>
<dbReference type="InterPro" id="IPR016181">
    <property type="entry name" value="Acyl_CoA_acyltransferase"/>
</dbReference>
<reference evidence="4" key="1">
    <citation type="submission" date="2022-12" db="EMBL/GenBank/DDBJ databases">
        <title>Reference genome sequencing for broad-spectrum identification of bacterial and archaeal isolates by mass spectrometry.</title>
        <authorList>
            <person name="Sekiguchi Y."/>
            <person name="Tourlousse D.M."/>
        </authorList>
    </citation>
    <scope>NUCLEOTIDE SEQUENCE</scope>
    <source>
        <strain evidence="4">LLR39Z86</strain>
    </source>
</reference>
<dbReference type="PROSITE" id="PS51186">
    <property type="entry name" value="GNAT"/>
    <property type="match status" value="1"/>
</dbReference>
<dbReference type="Pfam" id="PF00583">
    <property type="entry name" value="Acetyltransf_1"/>
    <property type="match status" value="1"/>
</dbReference>
<dbReference type="EMBL" id="BSDT01000001">
    <property type="protein sequence ID" value="GLI44330.1"/>
    <property type="molecule type" value="Genomic_DNA"/>
</dbReference>
<feature type="domain" description="N-acetyltransferase" evidence="3">
    <location>
        <begin position="9"/>
        <end position="178"/>
    </location>
</feature>
<comment type="caution">
    <text evidence="4">The sequence shown here is derived from an EMBL/GenBank/DDBJ whole genome shotgun (WGS) entry which is preliminary data.</text>
</comment>
<sequence>MNQEGPADLQIRLVDPADEPAVDRAHALQEAVRAFDHPETAPEGRRRFGGFLAQPPQDTQVHCYLAEIAGTAVGVLVMHLLGKENAHYTETELAVHPDHRRRGVGTALLDRLLETARDEARTEVVVLARTAVEDGPARDETGPRFLEQRGFTAALTEIDRSLRLDTVDPAAETRLWNESIGAAADYELVSWTGRTPEQYLEGLGRIDSQIFTEIPLGEVDLRPRVIDTAYVIAREDRAEAQGDTMIRTVAVHRPTGEIAANTVIYLHGDEPHARQAITIVDPAHRGHRLGLLAKLANHRQLREHRPEVTTVWTGNADTNAHMVAINDLLGFRPVDARVCYQRKLT</sequence>
<dbReference type="RefSeq" id="WP_270115942.1">
    <property type="nucleotide sequence ID" value="NZ_BAAAOL010000007.1"/>
</dbReference>
<dbReference type="CDD" id="cd04301">
    <property type="entry name" value="NAT_SF"/>
    <property type="match status" value="1"/>
</dbReference>
<organism evidence="4 5">
    <name type="scientific">Glycomyces algeriensis</name>
    <dbReference type="NCBI Taxonomy" id="256037"/>
    <lineage>
        <taxon>Bacteria</taxon>
        <taxon>Bacillati</taxon>
        <taxon>Actinomycetota</taxon>
        <taxon>Actinomycetes</taxon>
        <taxon>Glycomycetales</taxon>
        <taxon>Glycomycetaceae</taxon>
        <taxon>Glycomyces</taxon>
    </lineage>
</organism>
<keyword evidence="5" id="KW-1185">Reference proteome</keyword>
<dbReference type="Proteomes" id="UP001144313">
    <property type="component" value="Unassembled WGS sequence"/>
</dbReference>
<evidence type="ECO:0000313" key="4">
    <source>
        <dbReference type="EMBL" id="GLI44330.1"/>
    </source>
</evidence>
<dbReference type="GO" id="GO:0016747">
    <property type="term" value="F:acyltransferase activity, transferring groups other than amino-acyl groups"/>
    <property type="evidence" value="ECO:0007669"/>
    <property type="project" value="InterPro"/>
</dbReference>
<dbReference type="InterPro" id="IPR050832">
    <property type="entry name" value="Bact_Acetyltransf"/>
</dbReference>
<evidence type="ECO:0000256" key="1">
    <source>
        <dbReference type="ARBA" id="ARBA00022679"/>
    </source>
</evidence>
<dbReference type="PANTHER" id="PTHR43877">
    <property type="entry name" value="AMINOALKYLPHOSPHONATE N-ACETYLTRANSFERASE-RELATED-RELATED"/>
    <property type="match status" value="1"/>
</dbReference>
<dbReference type="Gene3D" id="3.40.630.30">
    <property type="match status" value="1"/>
</dbReference>
<dbReference type="InterPro" id="IPR000182">
    <property type="entry name" value="GNAT_dom"/>
</dbReference>
<keyword evidence="2" id="KW-0012">Acyltransferase</keyword>
<name>A0A9W6GAE7_9ACTN</name>
<keyword evidence="1" id="KW-0808">Transferase</keyword>
<accession>A0A9W6GAE7</accession>
<dbReference type="AlphaFoldDB" id="A0A9W6GAE7"/>
<proteinExistence type="predicted"/>
<gene>
    <name evidence="4" type="ORF">GALLR39Z86_41800</name>
</gene>
<dbReference type="SUPFAM" id="SSF55729">
    <property type="entry name" value="Acyl-CoA N-acyltransferases (Nat)"/>
    <property type="match status" value="2"/>
</dbReference>